<evidence type="ECO:0000313" key="3">
    <source>
        <dbReference type="Proteomes" id="UP001271640"/>
    </source>
</evidence>
<reference evidence="3" key="1">
    <citation type="journal article" date="2024" name="Toxins">
        <title>Genome Sequence Analysis of Native Xenorhabdus Strains Isolated from Entomopathogenic Nematodes in Argentina.</title>
        <authorList>
            <person name="Palma L."/>
            <person name="Frizzo L."/>
            <person name="Kaiser S."/>
            <person name="Berry C."/>
            <person name="Caballero P."/>
            <person name="Bode H.B."/>
            <person name="Del Valle E.E."/>
        </authorList>
    </citation>
    <scope>NUCLEOTIDE SEQUENCE [LARGE SCALE GENOMIC DNA]</scope>
    <source>
        <strain evidence="3">Reich</strain>
    </source>
</reference>
<keyword evidence="3" id="KW-1185">Reference proteome</keyword>
<dbReference type="PANTHER" id="PTHR47545:SF1">
    <property type="entry name" value="MULTIFUNCTIONAL CCA PROTEIN"/>
    <property type="match status" value="1"/>
</dbReference>
<dbReference type="RefSeq" id="WP_319927177.1">
    <property type="nucleotide sequence ID" value="NZ_VCDP01000061.1"/>
</dbReference>
<dbReference type="Proteomes" id="UP001271640">
    <property type="component" value="Unassembled WGS sequence"/>
</dbReference>
<sequence length="375" mass="43787">MSWVFSHNKSWDYLSSTFSFIADMNGIQQDPIHHAEGDVAIHTQMVLAALEQLPEYSLLTAEEQEILWVATLLHDVEKRSTTREDWDGRIISPGHARKGELTTRQILFQQIPTPFATREHIAALVRFHGLPLWLMEKPNPQKALLAASLRVDTYLLTLLAKADVLGRTCHDAQEFLERIELFELYCREQGCWREPRKFSSDEGRFHYFSSNSEQPDYQPYDDYGSQVTLLCGLPGMGKDHFIQQHCEGIPIISLDAIRRQHQIRPEDKDANGWVVQQAKHQAREKLRSRQDFIWNATNLTAQMRQQLIKLFIGYNAKVRIVYIEQDYKRWRQQNRDRQYVVPDKVLDRMLAKLAIPTPEEAHEVCYFIDSVLLNR</sequence>
<evidence type="ECO:0000313" key="2">
    <source>
        <dbReference type="EMBL" id="MDX8000469.1"/>
    </source>
</evidence>
<dbReference type="InterPro" id="IPR027417">
    <property type="entry name" value="P-loop_NTPase"/>
</dbReference>
<organism evidence="2 3">
    <name type="scientific">Xenorhabdus littoralis</name>
    <dbReference type="NCBI Taxonomy" id="2582835"/>
    <lineage>
        <taxon>Bacteria</taxon>
        <taxon>Pseudomonadati</taxon>
        <taxon>Pseudomonadota</taxon>
        <taxon>Gammaproteobacteria</taxon>
        <taxon>Enterobacterales</taxon>
        <taxon>Morganellaceae</taxon>
        <taxon>Xenorhabdus</taxon>
    </lineage>
</organism>
<keyword evidence="1" id="KW-0547">Nucleotide-binding</keyword>
<gene>
    <name evidence="2" type="ORF">FE394_14995</name>
</gene>
<dbReference type="Gene3D" id="3.40.50.300">
    <property type="entry name" value="P-loop containing nucleotide triphosphate hydrolases"/>
    <property type="match status" value="1"/>
</dbReference>
<proteinExistence type="predicted"/>
<dbReference type="InterPro" id="IPR050124">
    <property type="entry name" value="tRNA_CCA-adding_enzyme"/>
</dbReference>
<dbReference type="SUPFAM" id="SSF109604">
    <property type="entry name" value="HD-domain/PDEase-like"/>
    <property type="match status" value="1"/>
</dbReference>
<dbReference type="CDD" id="cd00077">
    <property type="entry name" value="HDc"/>
    <property type="match status" value="1"/>
</dbReference>
<name>A0ABU4SPA1_9GAMM</name>
<dbReference type="EMBL" id="VCDP01000061">
    <property type="protein sequence ID" value="MDX8000469.1"/>
    <property type="molecule type" value="Genomic_DNA"/>
</dbReference>
<dbReference type="PANTHER" id="PTHR47545">
    <property type="entry name" value="MULTIFUNCTIONAL CCA PROTEIN"/>
    <property type="match status" value="1"/>
</dbReference>
<evidence type="ECO:0000256" key="1">
    <source>
        <dbReference type="ARBA" id="ARBA00022741"/>
    </source>
</evidence>
<protein>
    <submittedName>
        <fullName evidence="2">Poly(A) polymerase</fullName>
    </submittedName>
</protein>
<dbReference type="Pfam" id="PF13671">
    <property type="entry name" value="AAA_33"/>
    <property type="match status" value="1"/>
</dbReference>
<accession>A0ABU4SPA1</accession>
<dbReference type="SUPFAM" id="SSF52540">
    <property type="entry name" value="P-loop containing nucleoside triphosphate hydrolases"/>
    <property type="match status" value="1"/>
</dbReference>
<dbReference type="InterPro" id="IPR003607">
    <property type="entry name" value="HD/PDEase_dom"/>
</dbReference>
<dbReference type="Gene3D" id="1.10.3090.10">
    <property type="entry name" value="cca-adding enzyme, domain 2"/>
    <property type="match status" value="1"/>
</dbReference>
<comment type="caution">
    <text evidence="2">The sequence shown here is derived from an EMBL/GenBank/DDBJ whole genome shotgun (WGS) entry which is preliminary data.</text>
</comment>